<feature type="domain" description="SpaA-like prealbumin fold" evidence="7">
    <location>
        <begin position="1223"/>
        <end position="1322"/>
    </location>
</feature>
<evidence type="ECO:0000256" key="3">
    <source>
        <dbReference type="ARBA" id="ARBA00022729"/>
    </source>
</evidence>
<gene>
    <name evidence="8" type="ORF">SAMN02745178_02495</name>
</gene>
<feature type="domain" description="SpaA-like prealbumin fold" evidence="7">
    <location>
        <begin position="1419"/>
        <end position="1482"/>
    </location>
</feature>
<keyword evidence="3 6" id="KW-0732">Signal</keyword>
<keyword evidence="2" id="KW-0964">Secreted</keyword>
<feature type="signal peptide" evidence="6">
    <location>
        <begin position="1"/>
        <end position="32"/>
    </location>
</feature>
<keyword evidence="5" id="KW-0472">Membrane</keyword>
<feature type="domain" description="SpaA-like prealbumin fold" evidence="7">
    <location>
        <begin position="1778"/>
        <end position="1856"/>
    </location>
</feature>
<dbReference type="PANTHER" id="PTHR36108">
    <property type="entry name" value="COLOSSIN-B-RELATED"/>
    <property type="match status" value="1"/>
</dbReference>
<evidence type="ECO:0000256" key="1">
    <source>
        <dbReference type="ARBA" id="ARBA00007257"/>
    </source>
</evidence>
<protein>
    <recommendedName>
        <fullName evidence="7">SpaA-like prealbumin fold domain-containing protein</fullName>
    </recommendedName>
</protein>
<feature type="domain" description="SpaA-like prealbumin fold" evidence="7">
    <location>
        <begin position="1671"/>
        <end position="1750"/>
    </location>
</feature>
<keyword evidence="5" id="KW-1133">Transmembrane helix</keyword>
<keyword evidence="5" id="KW-0812">Transmembrane</keyword>
<organism evidence="8 9">
    <name type="scientific">Gemmiger formicilis</name>
    <dbReference type="NCBI Taxonomy" id="745368"/>
    <lineage>
        <taxon>Bacteria</taxon>
        <taxon>Bacillati</taxon>
        <taxon>Bacillota</taxon>
        <taxon>Clostridia</taxon>
        <taxon>Eubacteriales</taxon>
        <taxon>Gemmiger</taxon>
    </lineage>
</organism>
<evidence type="ECO:0000256" key="5">
    <source>
        <dbReference type="SAM" id="Phobius"/>
    </source>
</evidence>
<feature type="chain" id="PRO_5012594632" description="SpaA-like prealbumin fold domain-containing protein" evidence="6">
    <location>
        <begin position="33"/>
        <end position="1974"/>
    </location>
</feature>
<comment type="similarity">
    <text evidence="1">Belongs to the serine-aspartate repeat-containing protein (SDr) family.</text>
</comment>
<dbReference type="GeneID" id="93339473"/>
<proteinExistence type="inferred from homology"/>
<dbReference type="STRING" id="745368.SAMN02745178_02495"/>
<evidence type="ECO:0000313" key="9">
    <source>
        <dbReference type="Proteomes" id="UP000190286"/>
    </source>
</evidence>
<sequence>MKNKHRIKQGLSLLLAGGIALTNLGAALPAFAEDAAVTPETAQTATLDPDAAVLYADLPDAPAGSYIGSEGLPVATGQTKIGLSLWADGQLEQDSHLDPDALNSGDKTVTVPLTEDTDYAIVPLMAQVEYPADGSRTDVLLPENVTLLDYYGEPAQDTTVLHSEYTETSAAATGLYLLTDEDFTAQFVYTAPDGNSLTQNLNVEIDRSSTAAPPFADMGVAPYAGRPTPSVTSGRITKVEKVNATWLIWFNGEPAYCCTHGANGQPNGCPPYSYSHTSTVGADQCIPGDHYGNQIRIWGGLNQLSLDEDGDFPAVFCAEDEAELSVSDFCEMIYDDLQLYIMQHYPDSRAAALYRESAEELLNGVQTYTAEAGYYTYIYQPAASGWQTVALIGPAIEGEEPEPEPEPVPQEYYADWQAPAQTAGGSFDLTFTVNTDKYQLNTMEKVDSAVITVTPSRTGGSVDGGSWQMSPAAAQTITTSGHTQDDSFHLNGGDGSATWTVHYEVSKTSTSTLSGQEGPFTSQAEADAAAEAAKNAAIGQLQNEAQGMVDAAIASARAQLANITFSYDEVTIPHGFDSTPCALGSHQTITVPANSSNDYPMKNDEWSVKVSIDKIDSETKQRIKGDAEFKIFEWDTVRQCYIPFGGYNRYKVERQSDGTYKVINHSNYANGSDNIYYTQRNEGKFVIVESRAPSEYYGDWTDVTKPGTAGSVLGKRAYAFEITKAQDGQTIWLGNADYNADISTANSGGTLIDIGEGIVTITFGSRNADKTYATDPTGIANNEDSYIMHANADKVQNDRVLGNILLTKVDLDAARYLAAGSNGDTTLEGAVYDLYAADTIEHPDGVSGVVDYSKIIDANGAPIWHTTVLTNGGWDTDYLPILQKDRLVASAKITDGKLAFANLYMGRYYLVERATGLVLPIDGNGKLYVTGKYPLLNKKLERTGKYSNLARKNNEYTDYIYKNQYSAVAESRKLNGSKAWDGYYLSYAKGYLCDEVNHYKTLTYADESTYHIHAEQESQDEVLKSGFSLQKLVSTTGQPSPALKLEGAGFTVYRISKLSKTAQFKQNPDGSYNAQSILDAYRKDNYDNATLKYDFTAEGQAIANMFEGNTDTVNAYNATLTADGDYANGRGNGWMPTDQPAEYRLGEMFTNDEGIFRVEGLPYGQYLVVETTIPKDVFQCDPFIVTVDANSPQSRFTVPAGSVTTASNDYMTFNVLDEELEGYLQLIKTDTETGRAVKIVNTAFALYRLDEKDRKTRISMIDPASGSATKKTDVFYTDADGLMKTPEKLPLGRYLIEELQGPEGYYNDPAYSVEFEIKSDRVWQVVGNATNDMDEYIVTEKYCNHETLGQLTIRKLGNVLTDYQDGQFIYTQDDLAGAVYEIHAAADIATPDRQGTYWYKSGDLVATVTTGAEGQVDEVKFSPTRTQATYDFLKITHDGTKGKITVTLPLGKYTITEVQAPYGFVLTQQSYTVEFGWDNQKNDIVLAKTIVSHEQDGDKKCSYSIVNVKDASDVHKNGQILVFENARVLPVPEKPGDKVGKVGVGIYKQDREALTYLPGAVYELYTVDDIYSADGTKLLDAGTKLATSSTTNASGFTWFDVDVPIRGEYYIDPTGPRSTSRENSGRYRIVEITAPAGYLLDSTPMDVEFTYEGQQIAWQVVDGTNTNLRTSVDISKQDITNGKELPGAKLEIRDTDGNLVEGWTSGKVPHTVRGLELEKEYTLTEKRAPDGYAEAESIVFKLVQDGTEQVNEVYVKTDDDWSKMNGSTIVMQDAPVLDIDKTDIAGNLLPGATLTIRDADGEVIDTWITDYKTHRVPVSDAFIKLSGETKEYIYTLTEDAAPAGFEIAETVQFKLEFVGDGISLFVRENADVEWVRADKRLIQMIDEATPREDTPTPTPAPTPQPTPAASPAPTPAPTPYKVQTLPQTGDGFPLLAIVVVSLASATGIVLLTVMRKNALKETSDKEDADESADR</sequence>
<evidence type="ECO:0000256" key="2">
    <source>
        <dbReference type="ARBA" id="ARBA00022525"/>
    </source>
</evidence>
<feature type="region of interest" description="Disordered" evidence="4">
    <location>
        <begin position="1886"/>
        <end position="1924"/>
    </location>
</feature>
<dbReference type="PANTHER" id="PTHR36108:SF13">
    <property type="entry name" value="COLOSSIN-B-RELATED"/>
    <property type="match status" value="1"/>
</dbReference>
<dbReference type="RefSeq" id="WP_078785324.1">
    <property type="nucleotide sequence ID" value="NZ_FUYF01000021.1"/>
</dbReference>
<dbReference type="Pfam" id="PF17802">
    <property type="entry name" value="SpaA"/>
    <property type="match status" value="5"/>
</dbReference>
<name>A0A1T4XXP7_9FIRM</name>
<feature type="domain" description="SpaA-like prealbumin fold" evidence="7">
    <location>
        <begin position="1544"/>
        <end position="1660"/>
    </location>
</feature>
<keyword evidence="9" id="KW-1185">Reference proteome</keyword>
<dbReference type="InterPro" id="IPR013783">
    <property type="entry name" value="Ig-like_fold"/>
</dbReference>
<dbReference type="Gene3D" id="2.60.40.10">
    <property type="entry name" value="Immunoglobulins"/>
    <property type="match status" value="6"/>
</dbReference>
<dbReference type="OrthoDB" id="2032697at2"/>
<reference evidence="8 9" key="1">
    <citation type="submission" date="2017-02" db="EMBL/GenBank/DDBJ databases">
        <authorList>
            <person name="Peterson S.W."/>
        </authorList>
    </citation>
    <scope>NUCLEOTIDE SEQUENCE [LARGE SCALE GENOMIC DNA]</scope>
    <source>
        <strain evidence="8 9">ATCC 27749</strain>
    </source>
</reference>
<evidence type="ECO:0000256" key="4">
    <source>
        <dbReference type="SAM" id="MobiDB-lite"/>
    </source>
</evidence>
<dbReference type="InterPro" id="IPR041033">
    <property type="entry name" value="SpaA_PFL_dom_1"/>
</dbReference>
<dbReference type="Proteomes" id="UP000190286">
    <property type="component" value="Unassembled WGS sequence"/>
</dbReference>
<dbReference type="EMBL" id="FUYF01000021">
    <property type="protein sequence ID" value="SKA94300.1"/>
    <property type="molecule type" value="Genomic_DNA"/>
</dbReference>
<evidence type="ECO:0000313" key="8">
    <source>
        <dbReference type="EMBL" id="SKA94300.1"/>
    </source>
</evidence>
<accession>A0A1T4XXP7</accession>
<feature type="transmembrane region" description="Helical" evidence="5">
    <location>
        <begin position="1931"/>
        <end position="1953"/>
    </location>
</feature>
<evidence type="ECO:0000259" key="7">
    <source>
        <dbReference type="Pfam" id="PF17802"/>
    </source>
</evidence>
<evidence type="ECO:0000256" key="6">
    <source>
        <dbReference type="SAM" id="SignalP"/>
    </source>
</evidence>
<feature type="compositionally biased region" description="Pro residues" evidence="4">
    <location>
        <begin position="1896"/>
        <end position="1918"/>
    </location>
</feature>